<evidence type="ECO:0008006" key="4">
    <source>
        <dbReference type="Google" id="ProtNLM"/>
    </source>
</evidence>
<dbReference type="OrthoDB" id="73186at2"/>
<reference evidence="2 3" key="1">
    <citation type="submission" date="2009-10" db="EMBL/GenBank/DDBJ databases">
        <title>Complete sequence of Halothiobacillus neapolitanus c2.</title>
        <authorList>
            <consortium name="US DOE Joint Genome Institute"/>
            <person name="Lucas S."/>
            <person name="Copeland A."/>
            <person name="Lapidus A."/>
            <person name="Glavina del Rio T."/>
            <person name="Tice H."/>
            <person name="Bruce D."/>
            <person name="Goodwin L."/>
            <person name="Pitluck S."/>
            <person name="Davenport K."/>
            <person name="Brettin T."/>
            <person name="Detter J.C."/>
            <person name="Han C."/>
            <person name="Tapia R."/>
            <person name="Larimer F."/>
            <person name="Land M."/>
            <person name="Hauser L."/>
            <person name="Kyrpides N."/>
            <person name="Mikhailova N."/>
            <person name="Kerfeld C."/>
            <person name="Cannon G."/>
            <person name="Heinhort S."/>
        </authorList>
    </citation>
    <scope>NUCLEOTIDE SEQUENCE [LARGE SCALE GENOMIC DNA]</scope>
    <source>
        <strain evidence="3">ATCC 23641 / c2</strain>
    </source>
</reference>
<comment type="similarity">
    <text evidence="1">Belongs to the darcynin family.</text>
</comment>
<dbReference type="KEGG" id="hna:Hneap_1657"/>
<dbReference type="HOGENOM" id="CLU_165974_0_0_6"/>
<organism evidence="2 3">
    <name type="scientific">Halothiobacillus neapolitanus (strain ATCC 23641 / DSM 15147 / CIP 104769 / NCIMB 8539 / c2)</name>
    <name type="common">Thiobacillus neapolitanus</name>
    <dbReference type="NCBI Taxonomy" id="555778"/>
    <lineage>
        <taxon>Bacteria</taxon>
        <taxon>Pseudomonadati</taxon>
        <taxon>Pseudomonadota</taxon>
        <taxon>Gammaproteobacteria</taxon>
        <taxon>Chromatiales</taxon>
        <taxon>Halothiobacillaceae</taxon>
        <taxon>Halothiobacillus</taxon>
    </lineage>
</organism>
<dbReference type="STRING" id="555778.Hneap_1657"/>
<protein>
    <recommendedName>
        <fullName evidence="4">Darcynin 2</fullName>
    </recommendedName>
</protein>
<dbReference type="InterPro" id="IPR031409">
    <property type="entry name" value="Darcynin"/>
</dbReference>
<accession>D0L1B0</accession>
<dbReference type="AlphaFoldDB" id="D0L1B0"/>
<gene>
    <name evidence="2" type="ordered locus">Hneap_1657</name>
</gene>
<dbReference type="eggNOG" id="ENOG50334CA">
    <property type="taxonomic scope" value="Bacteria"/>
</dbReference>
<dbReference type="EMBL" id="CP001801">
    <property type="protein sequence ID" value="ACX96483.1"/>
    <property type="molecule type" value="Genomic_DNA"/>
</dbReference>
<name>D0L1B0_HALNC</name>
<proteinExistence type="inferred from homology"/>
<evidence type="ECO:0000313" key="2">
    <source>
        <dbReference type="EMBL" id="ACX96483.1"/>
    </source>
</evidence>
<evidence type="ECO:0000313" key="3">
    <source>
        <dbReference type="Proteomes" id="UP000009102"/>
    </source>
</evidence>
<dbReference type="Pfam" id="PF17074">
    <property type="entry name" value="Darcynin"/>
    <property type="match status" value="1"/>
</dbReference>
<evidence type="ECO:0000256" key="1">
    <source>
        <dbReference type="ARBA" id="ARBA00006869"/>
    </source>
</evidence>
<keyword evidence="3" id="KW-1185">Reference proteome</keyword>
<sequence length="112" mass="13261">MNQHAFTVFVHLKAEISWLALSRPERNELTQAKIFPILQEHPNVHHTHFDAEAFCGFVSDIEMFSCDDPRQFYFFFEKFRDSELISKGYFTIVNIFPAYADGYVEYENRLKA</sequence>
<dbReference type="Proteomes" id="UP000009102">
    <property type="component" value="Chromosome"/>
</dbReference>